<keyword evidence="3" id="KW-0540">Nuclease</keyword>
<reference evidence="3" key="1">
    <citation type="journal article" date="2020" name="mSystems">
        <title>Genome- and Community-Level Interaction Insights into Carbon Utilization and Element Cycling Functions of Hydrothermarchaeota in Hydrothermal Sediment.</title>
        <authorList>
            <person name="Zhou Z."/>
            <person name="Liu Y."/>
            <person name="Xu W."/>
            <person name="Pan J."/>
            <person name="Luo Z.H."/>
            <person name="Li M."/>
        </authorList>
    </citation>
    <scope>NUCLEOTIDE SEQUENCE [LARGE SCALE GENOMIC DNA]</scope>
    <source>
        <strain evidence="3">SpSt-374</strain>
    </source>
</reference>
<dbReference type="AlphaFoldDB" id="A0A7C3VNP5"/>
<protein>
    <submittedName>
        <fullName evidence="3">Uma2 family endonuclease</fullName>
    </submittedName>
</protein>
<accession>A0A7C3VNP5</accession>
<dbReference type="Gene3D" id="3.90.1570.10">
    <property type="entry name" value="tt1808, chain A"/>
    <property type="match status" value="1"/>
</dbReference>
<dbReference type="CDD" id="cd06260">
    <property type="entry name" value="DUF820-like"/>
    <property type="match status" value="1"/>
</dbReference>
<feature type="domain" description="Putative restriction endonuclease" evidence="2">
    <location>
        <begin position="27"/>
        <end position="167"/>
    </location>
</feature>
<keyword evidence="3" id="KW-0255">Endonuclease</keyword>
<dbReference type="SUPFAM" id="SSF52980">
    <property type="entry name" value="Restriction endonuclease-like"/>
    <property type="match status" value="1"/>
</dbReference>
<dbReference type="PANTHER" id="PTHR33352">
    <property type="entry name" value="SLR1095 PROTEIN"/>
    <property type="match status" value="1"/>
</dbReference>
<dbReference type="InterPro" id="IPR011335">
    <property type="entry name" value="Restrct_endonuc-II-like"/>
</dbReference>
<evidence type="ECO:0000259" key="2">
    <source>
        <dbReference type="Pfam" id="PF05685"/>
    </source>
</evidence>
<evidence type="ECO:0000256" key="1">
    <source>
        <dbReference type="SAM" id="MobiDB-lite"/>
    </source>
</evidence>
<sequence>MTAILPITETTEIFYPSGDGEPMAETYDHVYAIISTLEVLKQYLTGRQATVLGNQFLYYSQGFLRLRVAPDVMVIFDVAPGGRDNYKIWSEGQVPVVIFEMTSPGTEDNDKSFKKNLYAQLGVKEYWLFDPKGEWIPEKLRGYRLVWEAIYEPITDSRSEPLQLRLAVEDKLIGFYREDTGEKLLLPDELVAALDQEVQARQEAEAQAEAERERAEAERERAEAERERAEAERERAEAERERRKEMEALLARYREQFGQLPE</sequence>
<gene>
    <name evidence="3" type="ORF">ENR15_04830</name>
</gene>
<proteinExistence type="predicted"/>
<keyword evidence="3" id="KW-0378">Hydrolase</keyword>
<evidence type="ECO:0000313" key="3">
    <source>
        <dbReference type="EMBL" id="HGF99990.1"/>
    </source>
</evidence>
<dbReference type="Pfam" id="PF05685">
    <property type="entry name" value="Uma2"/>
    <property type="match status" value="1"/>
</dbReference>
<feature type="region of interest" description="Disordered" evidence="1">
    <location>
        <begin position="202"/>
        <end position="241"/>
    </location>
</feature>
<dbReference type="InterPro" id="IPR008538">
    <property type="entry name" value="Uma2"/>
</dbReference>
<dbReference type="PANTHER" id="PTHR33352:SF2">
    <property type="entry name" value="SLL0995 PROTEIN"/>
    <property type="match status" value="1"/>
</dbReference>
<dbReference type="InterPro" id="IPR012296">
    <property type="entry name" value="Nuclease_put_TT1808"/>
</dbReference>
<comment type="caution">
    <text evidence="3">The sequence shown here is derived from an EMBL/GenBank/DDBJ whole genome shotgun (WGS) entry which is preliminary data.</text>
</comment>
<name>A0A7C3VNP5_9CYAN</name>
<dbReference type="GO" id="GO:0004519">
    <property type="term" value="F:endonuclease activity"/>
    <property type="evidence" value="ECO:0007669"/>
    <property type="project" value="UniProtKB-KW"/>
</dbReference>
<dbReference type="EMBL" id="DSPX01000043">
    <property type="protein sequence ID" value="HGF99990.1"/>
    <property type="molecule type" value="Genomic_DNA"/>
</dbReference>
<organism evidence="3">
    <name type="scientific">Planktothricoides sp. SpSt-374</name>
    <dbReference type="NCBI Taxonomy" id="2282167"/>
    <lineage>
        <taxon>Bacteria</taxon>
        <taxon>Bacillati</taxon>
        <taxon>Cyanobacteriota</taxon>
        <taxon>Cyanophyceae</taxon>
        <taxon>Oscillatoriophycideae</taxon>
        <taxon>Oscillatoriales</taxon>
        <taxon>Oscillatoriaceae</taxon>
        <taxon>Planktothricoides</taxon>
    </lineage>
</organism>